<keyword evidence="2" id="KW-1185">Reference proteome</keyword>
<sequence length="526" mass="59551">MAAPNTTPIPDLPPELWLEILYYLPRVAIYKMMCINRLLFNLAMQYKYEEICFITDDKDTLRTFEQLHHYENASRLVRRLYLRPAFLPGMDETFEDSSVEDGLGMSEVTSFTWLSDALAFRLKTSPLPHRSTDTTAQKALVAAASGLPRCTNLREITLIIYDHIITLEFREFLRQLWKRMGPGIQKLTIATTINKAPDLLKMVREHSRALPNLDSLDITIAHSRFPQEKGTAEAATSAIVNLVNKFKKSITHLTLSASIAFDFSAVLRALNVIPMLQKLELWYSTPGSPELTRFLHAHNDTLEHLVLQPRPRFHSYFSSGSDEILGKWILSALPTIILPKVKILDVGLQQKSRNVYNGITTPIGPPLPPLLPIFPKLNTLTLTSSFLNLNELSSVLEVAQCQLESLSCHVWTFTPEMLACLVSKAPRLNRLNLMYDSVEARDGSAWGSTNAAPDIYTRIQAMRYPQWPLKYLRIGRRISGGCGQCHPDAYLADLLQHAISMDLVVDREMECGCDGRYWSNFSQGRT</sequence>
<dbReference type="InterPro" id="IPR036047">
    <property type="entry name" value="F-box-like_dom_sf"/>
</dbReference>
<accession>A0A8H6HU73</accession>
<dbReference type="EMBL" id="JACGCI010000043">
    <property type="protein sequence ID" value="KAF6752699.1"/>
    <property type="molecule type" value="Genomic_DNA"/>
</dbReference>
<dbReference type="InterPro" id="IPR032675">
    <property type="entry name" value="LRR_dom_sf"/>
</dbReference>
<evidence type="ECO:0000313" key="2">
    <source>
        <dbReference type="Proteomes" id="UP000521943"/>
    </source>
</evidence>
<dbReference type="SUPFAM" id="SSF52047">
    <property type="entry name" value="RNI-like"/>
    <property type="match status" value="1"/>
</dbReference>
<dbReference type="AlphaFoldDB" id="A0A8H6HU73"/>
<dbReference type="Gene3D" id="3.80.10.10">
    <property type="entry name" value="Ribonuclease Inhibitor"/>
    <property type="match status" value="1"/>
</dbReference>
<dbReference type="OrthoDB" id="3049838at2759"/>
<evidence type="ECO:0008006" key="3">
    <source>
        <dbReference type="Google" id="ProtNLM"/>
    </source>
</evidence>
<dbReference type="Proteomes" id="UP000521943">
    <property type="component" value="Unassembled WGS sequence"/>
</dbReference>
<gene>
    <name evidence="1" type="ORF">DFP72DRAFT_967658</name>
</gene>
<organism evidence="1 2">
    <name type="scientific">Ephemerocybe angulata</name>
    <dbReference type="NCBI Taxonomy" id="980116"/>
    <lineage>
        <taxon>Eukaryota</taxon>
        <taxon>Fungi</taxon>
        <taxon>Dikarya</taxon>
        <taxon>Basidiomycota</taxon>
        <taxon>Agaricomycotina</taxon>
        <taxon>Agaricomycetes</taxon>
        <taxon>Agaricomycetidae</taxon>
        <taxon>Agaricales</taxon>
        <taxon>Agaricineae</taxon>
        <taxon>Psathyrellaceae</taxon>
        <taxon>Ephemerocybe</taxon>
    </lineage>
</organism>
<evidence type="ECO:0000313" key="1">
    <source>
        <dbReference type="EMBL" id="KAF6752699.1"/>
    </source>
</evidence>
<comment type="caution">
    <text evidence="1">The sequence shown here is derived from an EMBL/GenBank/DDBJ whole genome shotgun (WGS) entry which is preliminary data.</text>
</comment>
<name>A0A8H6HU73_9AGAR</name>
<proteinExistence type="predicted"/>
<dbReference type="SUPFAM" id="SSF81383">
    <property type="entry name" value="F-box domain"/>
    <property type="match status" value="1"/>
</dbReference>
<reference evidence="1 2" key="1">
    <citation type="submission" date="2020-07" db="EMBL/GenBank/DDBJ databases">
        <title>Comparative genomics of pyrophilous fungi reveals a link between fire events and developmental genes.</title>
        <authorList>
            <consortium name="DOE Joint Genome Institute"/>
            <person name="Steindorff A.S."/>
            <person name="Carver A."/>
            <person name="Calhoun S."/>
            <person name="Stillman K."/>
            <person name="Liu H."/>
            <person name="Lipzen A."/>
            <person name="Pangilinan J."/>
            <person name="Labutti K."/>
            <person name="Bruns T.D."/>
            <person name="Grigoriev I.V."/>
        </authorList>
    </citation>
    <scope>NUCLEOTIDE SEQUENCE [LARGE SCALE GENOMIC DNA]</scope>
    <source>
        <strain evidence="1 2">CBS 144469</strain>
    </source>
</reference>
<protein>
    <recommendedName>
        <fullName evidence="3">F-box domain-containing protein</fullName>
    </recommendedName>
</protein>